<feature type="transmembrane region" description="Helical" evidence="1">
    <location>
        <begin position="105"/>
        <end position="125"/>
    </location>
</feature>
<keyword evidence="1" id="KW-0812">Transmembrane</keyword>
<dbReference type="Pfam" id="PF01757">
    <property type="entry name" value="Acyl_transf_3"/>
    <property type="match status" value="1"/>
</dbReference>
<dbReference type="AlphaFoldDB" id="K1WW61"/>
<dbReference type="EMBL" id="JH921453">
    <property type="protein sequence ID" value="EKD12933.1"/>
    <property type="molecule type" value="Genomic_DNA"/>
</dbReference>
<feature type="transmembrane region" description="Helical" evidence="1">
    <location>
        <begin position="75"/>
        <end position="93"/>
    </location>
</feature>
<feature type="domain" description="Acyltransferase 3" evidence="2">
    <location>
        <begin position="13"/>
        <end position="193"/>
    </location>
</feature>
<evidence type="ECO:0000256" key="1">
    <source>
        <dbReference type="SAM" id="Phobius"/>
    </source>
</evidence>
<dbReference type="OrthoDB" id="5819582at2759"/>
<dbReference type="STRING" id="1072389.K1WW61"/>
<dbReference type="InterPro" id="IPR002656">
    <property type="entry name" value="Acyl_transf_3_dom"/>
</dbReference>
<keyword evidence="1" id="KW-0472">Membrane</keyword>
<proteinExistence type="predicted"/>
<sequence length="220" mass="23976">MSGLTWQQSNWAEYISAGLLAGSHRDRRRHLTVQDSADEHPHVEQSIGTALQAGALLALGLALAMPTVARAAKKMMEICIFHLCGITSAAYGPTGGHPDGAGVDALRNFWTAIGAFLLLLSMGNCEILQRPFTTGLASYMGDISFGFYIIHWTVLFTLGSFLISFFRAWLPYGSPTYNAGYFVGGLVSTIFALWAGDVYWRAFDKTSVKFARRLNGLGVK</sequence>
<dbReference type="HOGENOM" id="CLU_1256267_0_0_1"/>
<dbReference type="KEGG" id="mbe:MBM_08887"/>
<evidence type="ECO:0000313" key="4">
    <source>
        <dbReference type="Proteomes" id="UP000006753"/>
    </source>
</evidence>
<keyword evidence="4" id="KW-1185">Reference proteome</keyword>
<dbReference type="GO" id="GO:0016747">
    <property type="term" value="F:acyltransferase activity, transferring groups other than amino-acyl groups"/>
    <property type="evidence" value="ECO:0007669"/>
    <property type="project" value="InterPro"/>
</dbReference>
<accession>K1WW61</accession>
<protein>
    <recommendedName>
        <fullName evidence="2">Acyltransferase 3 domain-containing protein</fullName>
    </recommendedName>
</protein>
<evidence type="ECO:0000259" key="2">
    <source>
        <dbReference type="Pfam" id="PF01757"/>
    </source>
</evidence>
<dbReference type="Proteomes" id="UP000006753">
    <property type="component" value="Unassembled WGS sequence"/>
</dbReference>
<evidence type="ECO:0000313" key="3">
    <source>
        <dbReference type="EMBL" id="EKD12933.1"/>
    </source>
</evidence>
<gene>
    <name evidence="3" type="ORF">MBM_08887</name>
</gene>
<feature type="transmembrane region" description="Helical" evidence="1">
    <location>
        <begin position="181"/>
        <end position="200"/>
    </location>
</feature>
<dbReference type="InParanoid" id="K1WW61"/>
<reference evidence="3 4" key="1">
    <citation type="journal article" date="2012" name="BMC Genomics">
        <title>Sequencing the genome of Marssonina brunnea reveals fungus-poplar co-evolution.</title>
        <authorList>
            <person name="Zhu S."/>
            <person name="Cao Y.-Z."/>
            <person name="Jiang C."/>
            <person name="Tan B.-Y."/>
            <person name="Wang Z."/>
            <person name="Feng S."/>
            <person name="Zhang L."/>
            <person name="Su X.-H."/>
            <person name="Brejova B."/>
            <person name="Vinar T."/>
            <person name="Xu M."/>
            <person name="Wang M.-X."/>
            <person name="Zhang S.-G."/>
            <person name="Huang M.-R."/>
            <person name="Wu R."/>
            <person name="Zhou Y."/>
        </authorList>
    </citation>
    <scope>NUCLEOTIDE SEQUENCE [LARGE SCALE GENOMIC DNA]</scope>
    <source>
        <strain evidence="3 4">MB_m1</strain>
    </source>
</reference>
<keyword evidence="1" id="KW-1133">Transmembrane helix</keyword>
<name>K1WW61_MARBU</name>
<feature type="transmembrane region" description="Helical" evidence="1">
    <location>
        <begin position="145"/>
        <end position="169"/>
    </location>
</feature>
<feature type="transmembrane region" description="Helical" evidence="1">
    <location>
        <begin position="50"/>
        <end position="68"/>
    </location>
</feature>
<organism evidence="3 4">
    <name type="scientific">Marssonina brunnea f. sp. multigermtubi (strain MB_m1)</name>
    <name type="common">Marssonina leaf spot fungus</name>
    <dbReference type="NCBI Taxonomy" id="1072389"/>
    <lineage>
        <taxon>Eukaryota</taxon>
        <taxon>Fungi</taxon>
        <taxon>Dikarya</taxon>
        <taxon>Ascomycota</taxon>
        <taxon>Pezizomycotina</taxon>
        <taxon>Leotiomycetes</taxon>
        <taxon>Helotiales</taxon>
        <taxon>Drepanopezizaceae</taxon>
        <taxon>Drepanopeziza</taxon>
    </lineage>
</organism>